<name>A0A8H3ERF7_9LECA</name>
<proteinExistence type="predicted"/>
<dbReference type="AlphaFoldDB" id="A0A8H3ERF7"/>
<accession>A0A8H3ERF7</accession>
<keyword evidence="2" id="KW-1185">Reference proteome</keyword>
<reference evidence="1" key="1">
    <citation type="submission" date="2021-03" db="EMBL/GenBank/DDBJ databases">
        <authorList>
            <person name="Tagirdzhanova G."/>
        </authorList>
    </citation>
    <scope>NUCLEOTIDE SEQUENCE</scope>
</reference>
<dbReference type="EMBL" id="CAJPDS010000007">
    <property type="protein sequence ID" value="CAF9909088.1"/>
    <property type="molecule type" value="Genomic_DNA"/>
</dbReference>
<protein>
    <submittedName>
        <fullName evidence="1">Uncharacterized protein</fullName>
    </submittedName>
</protein>
<evidence type="ECO:0000313" key="2">
    <source>
        <dbReference type="Proteomes" id="UP000664521"/>
    </source>
</evidence>
<dbReference type="Proteomes" id="UP000664521">
    <property type="component" value="Unassembled WGS sequence"/>
</dbReference>
<organism evidence="1 2">
    <name type="scientific">Heterodermia speciosa</name>
    <dbReference type="NCBI Taxonomy" id="116794"/>
    <lineage>
        <taxon>Eukaryota</taxon>
        <taxon>Fungi</taxon>
        <taxon>Dikarya</taxon>
        <taxon>Ascomycota</taxon>
        <taxon>Pezizomycotina</taxon>
        <taxon>Lecanoromycetes</taxon>
        <taxon>OSLEUM clade</taxon>
        <taxon>Lecanoromycetidae</taxon>
        <taxon>Caliciales</taxon>
        <taxon>Physciaceae</taxon>
        <taxon>Heterodermia</taxon>
    </lineage>
</organism>
<evidence type="ECO:0000313" key="1">
    <source>
        <dbReference type="EMBL" id="CAF9909088.1"/>
    </source>
</evidence>
<gene>
    <name evidence="1" type="ORF">HETSPECPRED_008825</name>
</gene>
<dbReference type="OrthoDB" id="2883672at2759"/>
<comment type="caution">
    <text evidence="1">The sequence shown here is derived from an EMBL/GenBank/DDBJ whole genome shotgun (WGS) entry which is preliminary data.</text>
</comment>
<sequence>MDFHDYGKALYQVTSDEVSPGKVGYFDKKGNWNLVVDLDNKEELRKMKYSEVEIIDDLRMEDTTTSGIIFGPKYSKTVKESELQTSGAVDLSNVVPAAEFTVTATCKFSTENDEGAILLSSKPVTRTRRHDDAIQVYMSWIEENEAKLLKNHGIRKNGLWVVLSTYTSTDCSWKVWAQAQTEFTLAFETALQKAGGIELSGRWKDTSQVGGWTSTPRGRTSVIFMDGMRFSKGSSKFTMRSLASCFKNVRKKHLKYTNGDDEDLSDSGE</sequence>